<name>A0A225NT16_9RHOB</name>
<dbReference type="Proteomes" id="UP000215377">
    <property type="component" value="Unassembled WGS sequence"/>
</dbReference>
<dbReference type="EMBL" id="AQQR01000003">
    <property type="protein sequence ID" value="OWU74750.1"/>
    <property type="molecule type" value="Genomic_DNA"/>
</dbReference>
<gene>
    <name evidence="1" type="ORF">ATO3_09065</name>
</gene>
<reference evidence="1 2" key="1">
    <citation type="submission" date="2013-04" db="EMBL/GenBank/DDBJ databases">
        <title>Oceanicola sp. 22II1-22F33 Genome Sequencing.</title>
        <authorList>
            <person name="Lai Q."/>
            <person name="Li G."/>
            <person name="Shao Z."/>
        </authorList>
    </citation>
    <scope>NUCLEOTIDE SEQUENCE [LARGE SCALE GENOMIC DNA]</scope>
    <source>
        <strain evidence="1 2">22II1-22F33</strain>
    </source>
</reference>
<dbReference type="OrthoDB" id="7363897at2"/>
<keyword evidence="2" id="KW-1185">Reference proteome</keyword>
<dbReference type="RefSeq" id="WP_088649540.1">
    <property type="nucleotide sequence ID" value="NZ_AQQR01000003.1"/>
</dbReference>
<evidence type="ECO:0000313" key="1">
    <source>
        <dbReference type="EMBL" id="OWU74750.1"/>
    </source>
</evidence>
<proteinExistence type="predicted"/>
<accession>A0A225NT16</accession>
<protein>
    <submittedName>
        <fullName evidence="1">Uncharacterized protein</fullName>
    </submittedName>
</protein>
<comment type="caution">
    <text evidence="1">The sequence shown here is derived from an EMBL/GenBank/DDBJ whole genome shotgun (WGS) entry which is preliminary data.</text>
</comment>
<sequence>MLELIVMACLAKDPTHCREHNLTLLTPGLSPSQCLYSSIPRVSRWQVMNEAWQVRSWRCAMITTEEST</sequence>
<organism evidence="1 2">
    <name type="scientific">Marinibacterium profundimaris</name>
    <dbReference type="NCBI Taxonomy" id="1679460"/>
    <lineage>
        <taxon>Bacteria</taxon>
        <taxon>Pseudomonadati</taxon>
        <taxon>Pseudomonadota</taxon>
        <taxon>Alphaproteobacteria</taxon>
        <taxon>Rhodobacterales</taxon>
        <taxon>Paracoccaceae</taxon>
        <taxon>Marinibacterium</taxon>
    </lineage>
</organism>
<dbReference type="AlphaFoldDB" id="A0A225NT16"/>
<evidence type="ECO:0000313" key="2">
    <source>
        <dbReference type="Proteomes" id="UP000215377"/>
    </source>
</evidence>